<feature type="coiled-coil region" evidence="3">
    <location>
        <begin position="133"/>
        <end position="195"/>
    </location>
</feature>
<evidence type="ECO:0000256" key="2">
    <source>
        <dbReference type="ARBA" id="ARBA00023054"/>
    </source>
</evidence>
<organism evidence="6 7">
    <name type="scientific">Myripristis murdjan</name>
    <name type="common">pinecone soldierfish</name>
    <dbReference type="NCBI Taxonomy" id="586833"/>
    <lineage>
        <taxon>Eukaryota</taxon>
        <taxon>Metazoa</taxon>
        <taxon>Chordata</taxon>
        <taxon>Craniata</taxon>
        <taxon>Vertebrata</taxon>
        <taxon>Euteleostomi</taxon>
        <taxon>Actinopterygii</taxon>
        <taxon>Neopterygii</taxon>
        <taxon>Teleostei</taxon>
        <taxon>Neoteleostei</taxon>
        <taxon>Acanthomorphata</taxon>
        <taxon>Holocentriformes</taxon>
        <taxon>Holocentridae</taxon>
        <taxon>Myripristis</taxon>
    </lineage>
</organism>
<evidence type="ECO:0000256" key="1">
    <source>
        <dbReference type="ARBA" id="ARBA00022754"/>
    </source>
</evidence>
<name>A0A667WJ64_9TELE</name>
<dbReference type="PRINTS" id="PR01248">
    <property type="entry name" value="TYPE1KERATIN"/>
</dbReference>
<keyword evidence="1" id="KW-0403">Intermediate filament</keyword>
<feature type="domain" description="IF rod" evidence="5">
    <location>
        <begin position="58"/>
        <end position="354"/>
    </location>
</feature>
<dbReference type="GO" id="GO:0005198">
    <property type="term" value="F:structural molecule activity"/>
    <property type="evidence" value="ECO:0007669"/>
    <property type="project" value="InterPro"/>
</dbReference>
<reference evidence="6" key="1">
    <citation type="submission" date="2019-06" db="EMBL/GenBank/DDBJ databases">
        <authorList>
            <consortium name="Wellcome Sanger Institute Data Sharing"/>
        </authorList>
    </citation>
    <scope>NUCLEOTIDE SEQUENCE [LARGE SCALE GENOMIC DNA]</scope>
</reference>
<evidence type="ECO:0000256" key="3">
    <source>
        <dbReference type="SAM" id="Coils"/>
    </source>
</evidence>
<feature type="coiled-coil region" evidence="3">
    <location>
        <begin position="62"/>
        <end position="96"/>
    </location>
</feature>
<dbReference type="Proteomes" id="UP000472263">
    <property type="component" value="Chromosome 2"/>
</dbReference>
<proteinExistence type="predicted"/>
<dbReference type="PROSITE" id="PS51842">
    <property type="entry name" value="IF_ROD_2"/>
    <property type="match status" value="1"/>
</dbReference>
<dbReference type="Pfam" id="PF00038">
    <property type="entry name" value="Filament"/>
    <property type="match status" value="1"/>
</dbReference>
<evidence type="ECO:0000313" key="7">
    <source>
        <dbReference type="Proteomes" id="UP000472263"/>
    </source>
</evidence>
<keyword evidence="2 3" id="KW-0175">Coiled coil</keyword>
<feature type="coiled-coil region" evidence="3">
    <location>
        <begin position="312"/>
        <end position="343"/>
    </location>
</feature>
<sequence>VMRRTPSNSSASMFGGAGGRDSRASVGSLEGLRNMMRSEPGKDSAPHTAAAPAPAPGDKKTMRDLNERLSGYLGRVRQLERANQELEDQINDILAKRGAPEDRDWEEIEKPLADLRKKIKDKVMNNAKLLLQINNAKLANDDFKSKLEAEKQARRILEQDLAALKKEIDDTQLKRVQLENQIESLKDELALHQKDHKDVDALREKIKDSSVVVEMDSQDSNLAETLNKIRAQYEKLAKKNQKETEDWYQNKFDNIKVEVALNTEALQTGRTELNDLCRQRQLLEIDIQAMLSMIHSLEETLKETKGRGGREMARLNQILLGLEDELTRVRSQVERQVDDYQNLLHVKMKLEAEITPFCHLGCIFKPLEMVHSCVFMCMVYTAFIIFFPNSLELSLDDALQSGKSWTLLGNRQEKFTHNVLWRVFVL</sequence>
<gene>
    <name evidence="6" type="primary">zgc:92380</name>
</gene>
<accession>A0A667WJ64</accession>
<evidence type="ECO:0000313" key="6">
    <source>
        <dbReference type="Ensembl" id="ENSMMDP00005001497.1"/>
    </source>
</evidence>
<dbReference type="GeneTree" id="ENSGT00940000163961"/>
<dbReference type="InterPro" id="IPR039008">
    <property type="entry name" value="IF_rod_dom"/>
</dbReference>
<reference evidence="6" key="3">
    <citation type="submission" date="2025-09" db="UniProtKB">
        <authorList>
            <consortium name="Ensembl"/>
        </authorList>
    </citation>
    <scope>IDENTIFICATION</scope>
</reference>
<evidence type="ECO:0000259" key="5">
    <source>
        <dbReference type="PROSITE" id="PS51842"/>
    </source>
</evidence>
<dbReference type="PANTHER" id="PTHR23239">
    <property type="entry name" value="INTERMEDIATE FILAMENT"/>
    <property type="match status" value="1"/>
</dbReference>
<feature type="compositionally biased region" description="Polar residues" evidence="4">
    <location>
        <begin position="1"/>
        <end position="12"/>
    </location>
</feature>
<dbReference type="Gene3D" id="1.20.5.1160">
    <property type="entry name" value="Vasodilator-stimulated phosphoprotein"/>
    <property type="match status" value="1"/>
</dbReference>
<dbReference type="PANTHER" id="PTHR23239:SF358">
    <property type="entry name" value="KERATIN, TYPE I CYTOSKELETAL 18"/>
    <property type="match status" value="1"/>
</dbReference>
<dbReference type="GO" id="GO:0005882">
    <property type="term" value="C:intermediate filament"/>
    <property type="evidence" value="ECO:0007669"/>
    <property type="project" value="UniProtKB-KW"/>
</dbReference>
<dbReference type="SMART" id="SM01391">
    <property type="entry name" value="Filament"/>
    <property type="match status" value="1"/>
</dbReference>
<protein>
    <submittedName>
        <fullName evidence="6">Zgc:92380</fullName>
    </submittedName>
</protein>
<dbReference type="InterPro" id="IPR002957">
    <property type="entry name" value="Keratin_I"/>
</dbReference>
<dbReference type="SUPFAM" id="SSF64593">
    <property type="entry name" value="Intermediate filament protein, coiled coil region"/>
    <property type="match status" value="2"/>
</dbReference>
<reference evidence="6" key="2">
    <citation type="submission" date="2025-08" db="UniProtKB">
        <authorList>
            <consortium name="Ensembl"/>
        </authorList>
    </citation>
    <scope>IDENTIFICATION</scope>
</reference>
<keyword evidence="7" id="KW-1185">Reference proteome</keyword>
<evidence type="ECO:0000256" key="4">
    <source>
        <dbReference type="SAM" id="MobiDB-lite"/>
    </source>
</evidence>
<dbReference type="AlphaFoldDB" id="A0A667WJ64"/>
<dbReference type="Ensembl" id="ENSMMDT00005001527.1">
    <property type="protein sequence ID" value="ENSMMDP00005001497.1"/>
    <property type="gene ID" value="ENSMMDG00005000843.1"/>
</dbReference>
<dbReference type="Gene3D" id="1.20.5.170">
    <property type="match status" value="1"/>
</dbReference>
<dbReference type="Gene3D" id="1.20.5.500">
    <property type="entry name" value="Single helix bin"/>
    <property type="match status" value="1"/>
</dbReference>
<dbReference type="InParanoid" id="A0A667WJ64"/>
<feature type="region of interest" description="Disordered" evidence="4">
    <location>
        <begin position="1"/>
        <end position="62"/>
    </location>
</feature>